<dbReference type="GO" id="GO:0035925">
    <property type="term" value="F:mRNA 3'-UTR AU-rich region binding"/>
    <property type="evidence" value="ECO:0007669"/>
    <property type="project" value="TreeGrafter"/>
</dbReference>
<evidence type="ECO:0000259" key="11">
    <source>
        <dbReference type="Pfam" id="PF03725"/>
    </source>
</evidence>
<dbReference type="InterPro" id="IPR020568">
    <property type="entry name" value="Ribosomal_Su5_D2-typ_SF"/>
</dbReference>
<dbReference type="GO" id="GO:0034475">
    <property type="term" value="P:U4 snRNA 3'-end processing"/>
    <property type="evidence" value="ECO:0007669"/>
    <property type="project" value="TreeGrafter"/>
</dbReference>
<evidence type="ECO:0000256" key="7">
    <source>
        <dbReference type="ARBA" id="ARBA00022884"/>
    </source>
</evidence>
<dbReference type="InterPro" id="IPR001247">
    <property type="entry name" value="ExoRNase_PH_dom1"/>
</dbReference>
<keyword evidence="8" id="KW-0539">Nucleus</keyword>
<dbReference type="GO" id="GO:0005730">
    <property type="term" value="C:nucleolus"/>
    <property type="evidence" value="ECO:0007669"/>
    <property type="project" value="UniProtKB-SubCell"/>
</dbReference>
<dbReference type="Gene3D" id="3.30.230.70">
    <property type="entry name" value="GHMP Kinase, N-terminal domain"/>
    <property type="match status" value="1"/>
</dbReference>
<evidence type="ECO:0000313" key="13">
    <source>
        <dbReference type="Proteomes" id="UP001140172"/>
    </source>
</evidence>
<evidence type="ECO:0000256" key="8">
    <source>
        <dbReference type="ARBA" id="ARBA00023242"/>
    </source>
</evidence>
<dbReference type="InterPro" id="IPR027408">
    <property type="entry name" value="PNPase/RNase_PH_dom_sf"/>
</dbReference>
<reference evidence="12" key="1">
    <citation type="submission" date="2022-07" db="EMBL/GenBank/DDBJ databases">
        <title>Phylogenomic reconstructions and comparative analyses of Kickxellomycotina fungi.</title>
        <authorList>
            <person name="Reynolds N.K."/>
            <person name="Stajich J.E."/>
            <person name="Barry K."/>
            <person name="Grigoriev I.V."/>
            <person name="Crous P."/>
            <person name="Smith M.E."/>
        </authorList>
    </citation>
    <scope>NUCLEOTIDE SEQUENCE</scope>
    <source>
        <strain evidence="12">BCRC 34489</strain>
    </source>
</reference>
<accession>A0A9W8HHB7</accession>
<feature type="domain" description="Exoribonuclease phosphorolytic" evidence="10">
    <location>
        <begin position="43"/>
        <end position="176"/>
    </location>
</feature>
<dbReference type="GO" id="GO:0000177">
    <property type="term" value="C:cytoplasmic exosome (RNase complex)"/>
    <property type="evidence" value="ECO:0007669"/>
    <property type="project" value="TreeGrafter"/>
</dbReference>
<evidence type="ECO:0000256" key="3">
    <source>
        <dbReference type="ARBA" id="ARBA00006678"/>
    </source>
</evidence>
<comment type="similarity">
    <text evidence="3">Belongs to the RNase PH family.</text>
</comment>
<evidence type="ECO:0000256" key="4">
    <source>
        <dbReference type="ARBA" id="ARBA00022490"/>
    </source>
</evidence>
<evidence type="ECO:0000256" key="2">
    <source>
        <dbReference type="ARBA" id="ARBA00004604"/>
    </source>
</evidence>
<keyword evidence="7" id="KW-0694">RNA-binding</keyword>
<evidence type="ECO:0000256" key="5">
    <source>
        <dbReference type="ARBA" id="ARBA00022552"/>
    </source>
</evidence>
<sequence>MSQSEKSGQITFAMQTFERIHPVEFQRRFLTQNTRLSGREFSQFRALHIVKGSIGTAQGSATVRMGNTIMVCGIKAEVCEPDVKRPKHGYLTTNVELSPMCSARFRPGPPSEEAQVASEHIHRLITPSVDLTSLCIEENKVVWALSADIVCIKYDGNVLDAAIVALVAALENLKLPEVKVDPATGVVEAGAEGGVQLGIVRRLFPATFALVDDNYLVADADDAEEQMTSASLLVVLDDQGQMVNVWKRGAGIISRDTIAKCVAAAATRKSEIEHALST</sequence>
<proteinExistence type="inferred from homology"/>
<dbReference type="AlphaFoldDB" id="A0A9W8HHB7"/>
<dbReference type="FunFam" id="3.30.230.70:FF:000017">
    <property type="entry name" value="Exosome complex component Rrp42"/>
    <property type="match status" value="1"/>
</dbReference>
<dbReference type="InterPro" id="IPR015847">
    <property type="entry name" value="ExoRNase_PH_dom2"/>
</dbReference>
<protein>
    <recommendedName>
        <fullName evidence="9">Ribosomal RNA-processing protein 43</fullName>
    </recommendedName>
</protein>
<dbReference type="GO" id="GO:0071038">
    <property type="term" value="P:TRAMP-dependent tRNA surveillance pathway"/>
    <property type="evidence" value="ECO:0007669"/>
    <property type="project" value="TreeGrafter"/>
</dbReference>
<name>A0A9W8HHB7_9FUNG</name>
<evidence type="ECO:0000256" key="9">
    <source>
        <dbReference type="ARBA" id="ARBA00030617"/>
    </source>
</evidence>
<keyword evidence="6" id="KW-0271">Exosome</keyword>
<comment type="subcellular location">
    <subcellularLocation>
        <location evidence="1">Cytoplasm</location>
    </subcellularLocation>
    <subcellularLocation>
        <location evidence="2">Nucleus</location>
        <location evidence="2">Nucleolus</location>
    </subcellularLocation>
</comment>
<dbReference type="GO" id="GO:0000467">
    <property type="term" value="P:exonucleolytic trimming to generate mature 3'-end of 5.8S rRNA from tricistronic rRNA transcript (SSU-rRNA, 5.8S rRNA, LSU-rRNA)"/>
    <property type="evidence" value="ECO:0007669"/>
    <property type="project" value="TreeGrafter"/>
</dbReference>
<dbReference type="InterPro" id="IPR050590">
    <property type="entry name" value="Exosome_comp_Rrp42_subfam"/>
</dbReference>
<dbReference type="OrthoDB" id="45882at2759"/>
<dbReference type="SUPFAM" id="SSF54211">
    <property type="entry name" value="Ribosomal protein S5 domain 2-like"/>
    <property type="match status" value="1"/>
</dbReference>
<dbReference type="Pfam" id="PF03725">
    <property type="entry name" value="RNase_PH_C"/>
    <property type="match status" value="1"/>
</dbReference>
<comment type="caution">
    <text evidence="12">The sequence shown here is derived from an EMBL/GenBank/DDBJ whole genome shotgun (WGS) entry which is preliminary data.</text>
</comment>
<dbReference type="InterPro" id="IPR036345">
    <property type="entry name" value="ExoRNase_PH_dom2_sf"/>
</dbReference>
<evidence type="ECO:0000256" key="6">
    <source>
        <dbReference type="ARBA" id="ARBA00022835"/>
    </source>
</evidence>
<feature type="domain" description="Exoribonuclease phosphorolytic" evidence="11">
    <location>
        <begin position="206"/>
        <end position="266"/>
    </location>
</feature>
<dbReference type="GO" id="GO:0000176">
    <property type="term" value="C:nuclear exosome (RNase complex)"/>
    <property type="evidence" value="ECO:0007669"/>
    <property type="project" value="UniProtKB-ARBA"/>
</dbReference>
<dbReference type="GO" id="GO:0034476">
    <property type="term" value="P:U5 snRNA 3'-end processing"/>
    <property type="evidence" value="ECO:0007669"/>
    <property type="project" value="TreeGrafter"/>
</dbReference>
<keyword evidence="4" id="KW-0963">Cytoplasm</keyword>
<dbReference type="GO" id="GO:0071035">
    <property type="term" value="P:nuclear polyadenylation-dependent rRNA catabolic process"/>
    <property type="evidence" value="ECO:0007669"/>
    <property type="project" value="TreeGrafter"/>
</dbReference>
<dbReference type="EMBL" id="JANBUM010000206">
    <property type="protein sequence ID" value="KAJ2781553.1"/>
    <property type="molecule type" value="Genomic_DNA"/>
</dbReference>
<organism evidence="12 13">
    <name type="scientific">Coemansia interrupta</name>
    <dbReference type="NCBI Taxonomy" id="1126814"/>
    <lineage>
        <taxon>Eukaryota</taxon>
        <taxon>Fungi</taxon>
        <taxon>Fungi incertae sedis</taxon>
        <taxon>Zoopagomycota</taxon>
        <taxon>Kickxellomycotina</taxon>
        <taxon>Kickxellomycetes</taxon>
        <taxon>Kickxellales</taxon>
        <taxon>Kickxellaceae</taxon>
        <taxon>Coemansia</taxon>
    </lineage>
</organism>
<evidence type="ECO:0000313" key="12">
    <source>
        <dbReference type="EMBL" id="KAJ2781553.1"/>
    </source>
</evidence>
<dbReference type="GO" id="GO:0016075">
    <property type="term" value="P:rRNA catabolic process"/>
    <property type="evidence" value="ECO:0007669"/>
    <property type="project" value="TreeGrafter"/>
</dbReference>
<dbReference type="Proteomes" id="UP001140172">
    <property type="component" value="Unassembled WGS sequence"/>
</dbReference>
<dbReference type="Pfam" id="PF01138">
    <property type="entry name" value="RNase_PH"/>
    <property type="match status" value="1"/>
</dbReference>
<dbReference type="SUPFAM" id="SSF55666">
    <property type="entry name" value="Ribonuclease PH domain 2-like"/>
    <property type="match status" value="1"/>
</dbReference>
<keyword evidence="5" id="KW-0698">rRNA processing</keyword>
<dbReference type="GO" id="GO:0034473">
    <property type="term" value="P:U1 snRNA 3'-end processing"/>
    <property type="evidence" value="ECO:0007669"/>
    <property type="project" value="TreeGrafter"/>
</dbReference>
<evidence type="ECO:0000259" key="10">
    <source>
        <dbReference type="Pfam" id="PF01138"/>
    </source>
</evidence>
<keyword evidence="13" id="KW-1185">Reference proteome</keyword>
<dbReference type="PANTHER" id="PTHR11097:SF9">
    <property type="entry name" value="EXOSOME COMPLEX COMPONENT RRP43"/>
    <property type="match status" value="1"/>
</dbReference>
<dbReference type="PANTHER" id="PTHR11097">
    <property type="entry name" value="EXOSOME COMPLEX EXONUCLEASE RIBOSOMAL RNA PROCESSING PROTEIN"/>
    <property type="match status" value="1"/>
</dbReference>
<gene>
    <name evidence="12" type="primary">EXOSC8</name>
    <name evidence="12" type="ORF">GGI15_003189</name>
</gene>
<evidence type="ECO:0000256" key="1">
    <source>
        <dbReference type="ARBA" id="ARBA00004496"/>
    </source>
</evidence>
<dbReference type="GO" id="GO:0071028">
    <property type="term" value="P:nuclear mRNA surveillance"/>
    <property type="evidence" value="ECO:0007669"/>
    <property type="project" value="TreeGrafter"/>
</dbReference>